<dbReference type="InterPro" id="IPR031325">
    <property type="entry name" value="RHS_repeat"/>
</dbReference>
<evidence type="ECO:0000259" key="4">
    <source>
        <dbReference type="Pfam" id="PF25023"/>
    </source>
</evidence>
<feature type="signal peptide" evidence="3">
    <location>
        <begin position="1"/>
        <end position="28"/>
    </location>
</feature>
<dbReference type="Proteomes" id="UP000603904">
    <property type="component" value="Unassembled WGS sequence"/>
</dbReference>
<dbReference type="NCBIfam" id="TIGR03696">
    <property type="entry name" value="Rhs_assc_core"/>
    <property type="match status" value="1"/>
</dbReference>
<dbReference type="InterPro" id="IPR006530">
    <property type="entry name" value="YD"/>
</dbReference>
<evidence type="ECO:0000256" key="1">
    <source>
        <dbReference type="ARBA" id="ARBA00022737"/>
    </source>
</evidence>
<dbReference type="NCBIfam" id="TIGR01643">
    <property type="entry name" value="YD_repeat_2x"/>
    <property type="match status" value="1"/>
</dbReference>
<gene>
    <name evidence="5" type="ORF">Mco01_69260</name>
</gene>
<proteinExistence type="predicted"/>
<feature type="region of interest" description="Disordered" evidence="2">
    <location>
        <begin position="146"/>
        <end position="187"/>
    </location>
</feature>
<feature type="compositionally biased region" description="Low complexity" evidence="2">
    <location>
        <begin position="146"/>
        <end position="164"/>
    </location>
</feature>
<evidence type="ECO:0000256" key="2">
    <source>
        <dbReference type="SAM" id="MobiDB-lite"/>
    </source>
</evidence>
<feature type="region of interest" description="Disordered" evidence="2">
    <location>
        <begin position="58"/>
        <end position="89"/>
    </location>
</feature>
<dbReference type="InterPro" id="IPR056823">
    <property type="entry name" value="TEN-like_YD-shell"/>
</dbReference>
<dbReference type="Gene3D" id="2.180.10.10">
    <property type="entry name" value="RHS repeat-associated core"/>
    <property type="match status" value="2"/>
</dbReference>
<protein>
    <recommendedName>
        <fullName evidence="4">Teneurin-like YD-shell domain-containing protein</fullName>
    </recommendedName>
</protein>
<reference evidence="5 6" key="1">
    <citation type="submission" date="2021-01" db="EMBL/GenBank/DDBJ databases">
        <title>Whole genome shotgun sequence of Microbispora corallina NBRC 16416.</title>
        <authorList>
            <person name="Komaki H."/>
            <person name="Tamura T."/>
        </authorList>
    </citation>
    <scope>NUCLEOTIDE SEQUENCE [LARGE SCALE GENOMIC DNA]</scope>
    <source>
        <strain evidence="5 6">NBRC 16416</strain>
    </source>
</reference>
<dbReference type="PANTHER" id="PTHR32305">
    <property type="match status" value="1"/>
</dbReference>
<keyword evidence="3" id="KW-0732">Signal</keyword>
<dbReference type="InterPro" id="IPR022385">
    <property type="entry name" value="Rhs_assc_core"/>
</dbReference>
<feature type="domain" description="Teneurin-like YD-shell" evidence="4">
    <location>
        <begin position="1647"/>
        <end position="1903"/>
    </location>
</feature>
<sequence length="2181" mass="227566">MTRRAATAVAASLALVGGMLGAVPVARADAGPLGRPAVPAAHSAKVHDVGLGAAEARQQVARSSAAEQEQAARAASEQHASWPGGGTATVGAGGTAVTVGGLPVRLTAPASTTASPADVTVLDQQAAHAAGVEGVLLLVAPKGTAAAQDPAAQDPGAQDPGAQDSAAWDSGVAGPETQGSGLASRQPAPVGGRLSVGYAAFASAYGGDWSGRLSLVRLPACALTTPEKAACRATTPLRTANDVAGRTLSADLPAATSPLLVAISAGQGESAKGSGDYTAAQLSSSSTWAQGGASGSFTWSYPMTTPPAPAGPAPTLGLAYDSGSVDGRTASTNNQTSQVGEGFATMSDSYVTRQFGSCDQDGHDKVYDSCWKFDNASLVLNGTATELVKDAAGGTWRLADDDASTVVHSTGADNGDQGDGVDGAGEYWTVITGDGTKYVFGLNKLPGAGTQRTNSVWTVPVFGDDSGEPGYAKGDAFADRWYDQAWRWNLDYVVDTHGNAETYWYTAETNSYKKNGATTADATYTRGGYLDHILYGQRSGTLFTATAPYQVHFGYQERCVTGDCSSLTSATAPNWPDVPFDAICAARASDTACKAEAPSFFTRKRLTQVRTSVWPGTGTSYTPVDTWDLKQKYLDPGDIGDSSDQSLALDSITHTGNSAGDTAMDPVSFTYRMLPNRVDAADDILPLNRPRIDTVESETGAITTVTMSPQDDCVRGSKMPAAEDDDTMACFPQYWHVNGAADASIDWFHKYRVLTVLESDPAGGNLAVQTSYDYSDPAWHYDDSPFTPDDERTWSSWRGYGTVTTITGTDPSNRLRTVTRYLQGMNGDRQKSGTPRAVSVPGLPVPGLNLAAVTDSDEFAGFQREQVTYDGSTAISATADDPWSSRTAIQHTGSGDLKAFYVRPRTSYDYTYLTVPGRWRTRSTTTTYDSYGMAVTEDDAGDTGKTGDEICTRTWYARNAAAGLTSLVSRVRKVARPCGTADGALSLPANSATRGDVLSDIATVYDDVDATVWTAAQTPTAGDAYWTGRAAGYPATPDANGDRNPAGWQTTGTSTFDALGRTLSTTDAAGNTDSTEFTPAGAGPLTKTVDGNALAQKATTFYDGLRGLRTTVYDVDGKKTELTYDGLGRLLGVWLPNRSKSNGDTASTTYAYQVKRGAAPFVATSVLGPNGTRVTSYQIYDSLLRPIQVQAPTPVGGRTLTDTRYDSRGLAYDTFAGIFDDATTPNGVYARAEDNGAPTEHRFVFDGAGRQTSDALWIFGVRKGNPTLTGYTGDSTAVSPPAGGSASRTVTDARGRTVELREYAGTSPADTDFGGAAPAPAHTTTAYAYTGDDQKARVTGPDGATWSYGYDLFGRQTSATDPDKGDSTAAYTVLDQIDSTTDAAGHKLLYSYDAIGRTTGEWQTARTDAGKLSAWTYDTVAKGQAAAAISYDGGVNGRAYTQKVTEYDDLYHATQTETDLDPADPLVTSGAVKPSYTFSSSYYPDGSLQSSTEPAAGGLPLEHVGYGYGPTGKVNSVTGATGYLQHVAYSPLAEPQQLTLATAPSGVKKAFLTDTYEQGTGRLTTSKVTDETHAYAPQDLAYSYDDAGNVTRIGDSSTQGGTGKADTQCFGYDGYRRLTSAWTPADATCGTAAGSAVGGAAPYSTGYSYDVAGLRTALTTHAATGDTTASYCHTDAARKHALTAVTTGTCAGSAASYGYDAIGDTVKRPGRSGGQSLTWNAQGNLSKTTEGTATTDYVYDGGGNLLIRRASTGGESVLYLGSTEIHTRTAGGTTTTWGVRSYTEGPSGPVIAIRSTAGSGTPALSWLAGDDHGTSSLAMDATTQAVVKRYTDPFGGDRGTPPAAWPDDKSFLGAPDDARTGLIQIGDRQYDPAVGGFISVDPLLETDKPQTLNGYSYGADNPVTYSDPSGDGLLCGVRDEPACPHTPSKGRGDQGDHRTPKEKDQDNSKSSPSHGNSGGKTLDPKTREWLRKNLGYNGGANLDDAAFRAWIENVDLKKQTAVVAFDACLQTGSAAAQCEKEAEQVMDGGGGKSTQELVYHQLAVWGSASSTGMIAACAFVTADTLGAAGGPCGTAAMAWYTAVGLPSTAYLTYETCQSSWSSSDCLTGMLALTGNSAAFAKSEQARIIARQSQAAYRTASRWGQTAWNATSGAVRSAGNTARNAGGAVRNTATSVWHHIGF</sequence>
<dbReference type="Pfam" id="PF25023">
    <property type="entry name" value="TEN_YD-shell"/>
    <property type="match status" value="1"/>
</dbReference>
<dbReference type="Pfam" id="PF05593">
    <property type="entry name" value="RHS_repeat"/>
    <property type="match status" value="1"/>
</dbReference>
<feature type="compositionally biased region" description="Low complexity" evidence="2">
    <location>
        <begin position="58"/>
        <end position="81"/>
    </location>
</feature>
<feature type="chain" id="PRO_5046416906" description="Teneurin-like YD-shell domain-containing protein" evidence="3">
    <location>
        <begin position="29"/>
        <end position="2181"/>
    </location>
</feature>
<organism evidence="5 6">
    <name type="scientific">Microbispora corallina</name>
    <dbReference type="NCBI Taxonomy" id="83302"/>
    <lineage>
        <taxon>Bacteria</taxon>
        <taxon>Bacillati</taxon>
        <taxon>Actinomycetota</taxon>
        <taxon>Actinomycetes</taxon>
        <taxon>Streptosporangiales</taxon>
        <taxon>Streptosporangiaceae</taxon>
        <taxon>Microbispora</taxon>
    </lineage>
</organism>
<comment type="caution">
    <text evidence="5">The sequence shown here is derived from an EMBL/GenBank/DDBJ whole genome shotgun (WGS) entry which is preliminary data.</text>
</comment>
<dbReference type="RefSeq" id="WP_204060970.1">
    <property type="nucleotide sequence ID" value="NZ_BAAAGP010000013.1"/>
</dbReference>
<keyword evidence="6" id="KW-1185">Reference proteome</keyword>
<accession>A0ABQ4GA71</accession>
<dbReference type="EMBL" id="BOOC01000048">
    <property type="protein sequence ID" value="GIH43926.1"/>
    <property type="molecule type" value="Genomic_DNA"/>
</dbReference>
<keyword evidence="1" id="KW-0677">Repeat</keyword>
<feature type="region of interest" description="Disordered" evidence="2">
    <location>
        <begin position="1910"/>
        <end position="1966"/>
    </location>
</feature>
<evidence type="ECO:0000313" key="6">
    <source>
        <dbReference type="Proteomes" id="UP000603904"/>
    </source>
</evidence>
<dbReference type="InterPro" id="IPR050708">
    <property type="entry name" value="T6SS_VgrG/RHS"/>
</dbReference>
<feature type="compositionally biased region" description="Basic and acidic residues" evidence="2">
    <location>
        <begin position="1930"/>
        <end position="1947"/>
    </location>
</feature>
<evidence type="ECO:0000256" key="3">
    <source>
        <dbReference type="SAM" id="SignalP"/>
    </source>
</evidence>
<evidence type="ECO:0000313" key="5">
    <source>
        <dbReference type="EMBL" id="GIH43926.1"/>
    </source>
</evidence>
<name>A0ABQ4GA71_9ACTN</name>
<dbReference type="PANTHER" id="PTHR32305:SF17">
    <property type="entry name" value="TRNA NUCLEASE WAPA"/>
    <property type="match status" value="1"/>
</dbReference>